<feature type="region of interest" description="Disordered" evidence="3">
    <location>
        <begin position="1"/>
        <end position="20"/>
    </location>
</feature>
<keyword evidence="6" id="KW-1185">Reference proteome</keyword>
<keyword evidence="5" id="KW-0378">Hydrolase</keyword>
<dbReference type="Pfam" id="PF00128">
    <property type="entry name" value="Alpha-amylase"/>
    <property type="match status" value="1"/>
</dbReference>
<dbReference type="InterPro" id="IPR013780">
    <property type="entry name" value="Glyco_hydro_b"/>
</dbReference>
<comment type="similarity">
    <text evidence="1">Belongs to the glycosyl hydrolase 13 family.</text>
</comment>
<dbReference type="Gene3D" id="3.20.20.80">
    <property type="entry name" value="Glycosidases"/>
    <property type="match status" value="1"/>
</dbReference>
<protein>
    <submittedName>
        <fullName evidence="5">Glycoside hydrolase superfamily</fullName>
    </submittedName>
</protein>
<proteinExistence type="inferred from homology"/>
<dbReference type="GO" id="GO:0016787">
    <property type="term" value="F:hydrolase activity"/>
    <property type="evidence" value="ECO:0007669"/>
    <property type="project" value="UniProtKB-KW"/>
</dbReference>
<dbReference type="PANTHER" id="PTHR10357">
    <property type="entry name" value="ALPHA-AMYLASE FAMILY MEMBER"/>
    <property type="match status" value="1"/>
</dbReference>
<evidence type="ECO:0000313" key="5">
    <source>
        <dbReference type="EMBL" id="KAL2818716.1"/>
    </source>
</evidence>
<dbReference type="SMART" id="SM00642">
    <property type="entry name" value="Aamy"/>
    <property type="match status" value="1"/>
</dbReference>
<evidence type="ECO:0000259" key="4">
    <source>
        <dbReference type="SMART" id="SM00642"/>
    </source>
</evidence>
<name>A0ABR4HTA2_9EURO</name>
<organism evidence="5 6">
    <name type="scientific">Aspergillus cavernicola</name>
    <dbReference type="NCBI Taxonomy" id="176166"/>
    <lineage>
        <taxon>Eukaryota</taxon>
        <taxon>Fungi</taxon>
        <taxon>Dikarya</taxon>
        <taxon>Ascomycota</taxon>
        <taxon>Pezizomycotina</taxon>
        <taxon>Eurotiomycetes</taxon>
        <taxon>Eurotiomycetidae</taxon>
        <taxon>Eurotiales</taxon>
        <taxon>Aspergillaceae</taxon>
        <taxon>Aspergillus</taxon>
        <taxon>Aspergillus subgen. Nidulantes</taxon>
    </lineage>
</organism>
<dbReference type="PANTHER" id="PTHR10357:SF232">
    <property type="entry name" value="GLYCOSYL HYDROLASE FAMILY 13 CATALYTIC DOMAIN-CONTAINING PROTEIN"/>
    <property type="match status" value="1"/>
</dbReference>
<feature type="domain" description="Glycosyl hydrolase family 13 catalytic" evidence="4">
    <location>
        <begin position="34"/>
        <end position="453"/>
    </location>
</feature>
<dbReference type="CDD" id="cd11333">
    <property type="entry name" value="AmyAc_SI_OligoGlu_DGase"/>
    <property type="match status" value="1"/>
</dbReference>
<accession>A0ABR4HTA2</accession>
<reference evidence="5 6" key="1">
    <citation type="submission" date="2024-07" db="EMBL/GenBank/DDBJ databases">
        <title>Section-level genome sequencing and comparative genomics of Aspergillus sections Usti and Cavernicolus.</title>
        <authorList>
            <consortium name="Lawrence Berkeley National Laboratory"/>
            <person name="Nybo J.L."/>
            <person name="Vesth T.C."/>
            <person name="Theobald S."/>
            <person name="Frisvad J.C."/>
            <person name="Larsen T.O."/>
            <person name="Kjaerboelling I."/>
            <person name="Rothschild-Mancinelli K."/>
            <person name="Lyhne E.K."/>
            <person name="Kogle M.E."/>
            <person name="Barry K."/>
            <person name="Clum A."/>
            <person name="Na H."/>
            <person name="Ledsgaard L."/>
            <person name="Lin J."/>
            <person name="Lipzen A."/>
            <person name="Kuo A."/>
            <person name="Riley R."/>
            <person name="Mondo S."/>
            <person name="LaButti K."/>
            <person name="Haridas S."/>
            <person name="Pangalinan J."/>
            <person name="Salamov A.A."/>
            <person name="Simmons B.A."/>
            <person name="Magnuson J.K."/>
            <person name="Chen J."/>
            <person name="Drula E."/>
            <person name="Henrissat B."/>
            <person name="Wiebenga A."/>
            <person name="Lubbers R.J."/>
            <person name="Gomes A.C."/>
            <person name="Makela M.R."/>
            <person name="Stajich J."/>
            <person name="Grigoriev I.V."/>
            <person name="Mortensen U.H."/>
            <person name="De vries R.P."/>
            <person name="Baker S.E."/>
            <person name="Andersen M.R."/>
        </authorList>
    </citation>
    <scope>NUCLEOTIDE SEQUENCE [LARGE SCALE GENOMIC DNA]</scope>
    <source>
        <strain evidence="5 6">CBS 600.67</strain>
    </source>
</reference>
<evidence type="ECO:0000256" key="2">
    <source>
        <dbReference type="ARBA" id="ARBA00026248"/>
    </source>
</evidence>
<evidence type="ECO:0000313" key="6">
    <source>
        <dbReference type="Proteomes" id="UP001610335"/>
    </source>
</evidence>
<dbReference type="InterPro" id="IPR006047">
    <property type="entry name" value="GH13_cat_dom"/>
</dbReference>
<keyword evidence="2" id="KW-0462">Maltose metabolism</keyword>
<sequence length="606" mass="69626">MTVTETQLQSRSQSQSQSLPANSRTWWKESSVYQIYPASFKDSNGDGIGDIPGIISQLDYIKALGVDVVWLSPILQSPQVDMGYDVSDYYQIHPPYGNLKDVDMLIQGLHARGMKYVMDLVVNHTSDQHEWFKQSRASKDNKFRDWYIWKKPRYTADGARQPPNNWGAYFGGSAWKYDEQTDEYFLHLFAPEQPDLNWENPQVRDAVHQIMRYWLDKGVSGFRMDVINFISKDQRFPDVPVVDPKNPYPEGAKYYACGPRIHEYLQDLGRILKEYDAFSVGEMPSVYDPAEILNAVGFDRQELGMAFQFEIMDIDHGPKGKFSPGKFCLKDLKSIVTKWQSFMYENNGWNALYLENHDQGRSISRFASAKPEYRALSGKMLATFLGLQSGTPFVYQGQEIGMVNMPESWDVQKFRDLEAINFWNEFTQINEENAELCNQTLKEIRLKSRDNGRIPIQWGPGKFAEFTSGTIDPWIGVNDDYDTWNASSQVSDPSSVFNYWASILRLRRTWVDVFVYGSFKLIDEEHDDLFVYSRSLGEMRAIVVSNFSDKHVEWTVASEVSSIFAGGKILIGNYEKRQITGVDDKSVVVKPFEAFVVLQNEPSISV</sequence>
<evidence type="ECO:0000256" key="1">
    <source>
        <dbReference type="ARBA" id="ARBA00008061"/>
    </source>
</evidence>
<comment type="caution">
    <text evidence="5">The sequence shown here is derived from an EMBL/GenBank/DDBJ whole genome shotgun (WGS) entry which is preliminary data.</text>
</comment>
<dbReference type="SUPFAM" id="SSF51445">
    <property type="entry name" value="(Trans)glycosidases"/>
    <property type="match status" value="1"/>
</dbReference>
<dbReference type="Gene3D" id="3.90.400.10">
    <property type="entry name" value="Oligo-1,6-glucosidase, Domain 2"/>
    <property type="match status" value="1"/>
</dbReference>
<dbReference type="Gene3D" id="2.60.40.1180">
    <property type="entry name" value="Golgi alpha-mannosidase II"/>
    <property type="match status" value="1"/>
</dbReference>
<dbReference type="SUPFAM" id="SSF51011">
    <property type="entry name" value="Glycosyl hydrolase domain"/>
    <property type="match status" value="1"/>
</dbReference>
<feature type="compositionally biased region" description="Low complexity" evidence="3">
    <location>
        <begin position="7"/>
        <end position="19"/>
    </location>
</feature>
<gene>
    <name evidence="5" type="ORF">BDW59DRAFT_175064</name>
</gene>
<dbReference type="EMBL" id="JBFXLS010000082">
    <property type="protein sequence ID" value="KAL2818716.1"/>
    <property type="molecule type" value="Genomic_DNA"/>
</dbReference>
<dbReference type="Proteomes" id="UP001610335">
    <property type="component" value="Unassembled WGS sequence"/>
</dbReference>
<evidence type="ECO:0000256" key="3">
    <source>
        <dbReference type="SAM" id="MobiDB-lite"/>
    </source>
</evidence>
<dbReference type="InterPro" id="IPR017853">
    <property type="entry name" value="GH"/>
</dbReference>
<dbReference type="InterPro" id="IPR045857">
    <property type="entry name" value="O16G_dom_2"/>
</dbReference>